<gene>
    <name evidence="1" type="ORF">NOL11_05560</name>
</gene>
<evidence type="ECO:0000313" key="1">
    <source>
        <dbReference type="EMBL" id="MDG4516433.1"/>
    </source>
</evidence>
<evidence type="ECO:0000313" key="2">
    <source>
        <dbReference type="Proteomes" id="UP001152877"/>
    </source>
</evidence>
<dbReference type="EMBL" id="JANFMI010000016">
    <property type="protein sequence ID" value="MDG4516433.1"/>
    <property type="molecule type" value="Genomic_DNA"/>
</dbReference>
<accession>A0A9X4MPQ3</accession>
<protein>
    <submittedName>
        <fullName evidence="1">Uncharacterized protein</fullName>
    </submittedName>
</protein>
<organism evidence="1 2">
    <name type="scientific">Streptococcus suis</name>
    <dbReference type="NCBI Taxonomy" id="1307"/>
    <lineage>
        <taxon>Bacteria</taxon>
        <taxon>Bacillati</taxon>
        <taxon>Bacillota</taxon>
        <taxon>Bacilli</taxon>
        <taxon>Lactobacillales</taxon>
        <taxon>Streptococcaceae</taxon>
        <taxon>Streptococcus</taxon>
    </lineage>
</organism>
<comment type="caution">
    <text evidence="1">The sequence shown here is derived from an EMBL/GenBank/DDBJ whole genome shotgun (WGS) entry which is preliminary data.</text>
</comment>
<dbReference type="RefSeq" id="WP_024377382.1">
    <property type="nucleotide sequence ID" value="NZ_JANFMI010000016.1"/>
</dbReference>
<name>A0A9X4MPQ3_STRSU</name>
<dbReference type="Proteomes" id="UP001152877">
    <property type="component" value="Unassembled WGS sequence"/>
</dbReference>
<reference evidence="1" key="1">
    <citation type="submission" date="2022-07" db="EMBL/GenBank/DDBJ databases">
        <title>Whole Genome Sequencing of Streptococcus suis.</title>
        <authorList>
            <person name="Dai X."/>
            <person name="Huang J."/>
            <person name="Wang L."/>
        </authorList>
    </citation>
    <scope>NUCLEOTIDE SEQUENCE</scope>
    <source>
        <strain evidence="1">HDJ11</strain>
    </source>
</reference>
<proteinExistence type="predicted"/>
<sequence length="462" mass="54388">MTNNLSKNNKEKNIETYEIIAANFKDNAMTVGIDKITLIFEAEVFVDKKILNVYRKKYPKNIMINSTYFIQGKVNNITIKEFEIGKIIIAGNNINTSGTCQCNFELINGSINIKTSNIEEIKERLFNSLKIIELKTGISIKLYSNNEVIINSIELAFTFSSKNRINLFTRLLFHRCLSSHQQPDKQTYPILDSTLDHHILSSKEGYNLTFVTYDKTAKCEKDGYLEENVDHGFRLYRFEITLKKSNVKKFLGTNELFELSAEHIQSYLKSIIKNGYENLIKSIKKSVRDTDKLIEKVYFESNPNDYIEQFFLELLRKPLENVTSVLLDEEIILYLELNYLKGRGNRSRTIDNILTKIMQRSKYDEYPLSIMATWQTLILLKFMEQILDENNSQKYIPQKSSNDNSFQAIYLRQYPIEKRKVFYDNFRRKRTKKSSIDQIYKQRWLALNTKRIENTIEPKYKD</sequence>
<dbReference type="AlphaFoldDB" id="A0A9X4MPQ3"/>